<dbReference type="Proteomes" id="UP000741863">
    <property type="component" value="Unassembled WGS sequence"/>
</dbReference>
<sequence length="107" mass="12416">MEGYKYLVYHLESGLVIEIRETEPVHQTGYSYALSDQHKPGDEFEFSIWVIRVNHNKILVSHTSIRNNPQAERLLRESVEIKNDMNEAILELTMLLAMQSAPQTEDD</sequence>
<keyword evidence="2" id="KW-1185">Reference proteome</keyword>
<accession>A0ABS2P6S0</accession>
<organism evidence="1 2">
    <name type="scientific">Geomicrobium sediminis</name>
    <dbReference type="NCBI Taxonomy" id="1347788"/>
    <lineage>
        <taxon>Bacteria</taxon>
        <taxon>Bacillati</taxon>
        <taxon>Bacillota</taxon>
        <taxon>Bacilli</taxon>
        <taxon>Bacillales</taxon>
        <taxon>Geomicrobium</taxon>
    </lineage>
</organism>
<gene>
    <name evidence="1" type="ORF">JOD17_000179</name>
</gene>
<comment type="caution">
    <text evidence="1">The sequence shown here is derived from an EMBL/GenBank/DDBJ whole genome shotgun (WGS) entry which is preliminary data.</text>
</comment>
<dbReference type="RefSeq" id="WP_204695282.1">
    <property type="nucleotide sequence ID" value="NZ_JAFBEC010000001.1"/>
</dbReference>
<protein>
    <submittedName>
        <fullName evidence="1">Uncharacterized protein</fullName>
    </submittedName>
</protein>
<proteinExistence type="predicted"/>
<evidence type="ECO:0000313" key="2">
    <source>
        <dbReference type="Proteomes" id="UP000741863"/>
    </source>
</evidence>
<name>A0ABS2P6S0_9BACL</name>
<reference evidence="1 2" key="1">
    <citation type="submission" date="2021-01" db="EMBL/GenBank/DDBJ databases">
        <title>Genomic Encyclopedia of Type Strains, Phase IV (KMG-IV): sequencing the most valuable type-strain genomes for metagenomic binning, comparative biology and taxonomic classification.</title>
        <authorList>
            <person name="Goeker M."/>
        </authorList>
    </citation>
    <scope>NUCLEOTIDE SEQUENCE [LARGE SCALE GENOMIC DNA]</scope>
    <source>
        <strain evidence="1 2">DSM 25540</strain>
    </source>
</reference>
<dbReference type="EMBL" id="JAFBEC010000001">
    <property type="protein sequence ID" value="MBM7631088.1"/>
    <property type="molecule type" value="Genomic_DNA"/>
</dbReference>
<evidence type="ECO:0000313" key="1">
    <source>
        <dbReference type="EMBL" id="MBM7631088.1"/>
    </source>
</evidence>